<reference evidence="9" key="1">
    <citation type="submission" date="2016-10" db="EMBL/GenBank/DDBJ databases">
        <authorList>
            <person name="Varghese N."/>
            <person name="Submissions S."/>
        </authorList>
    </citation>
    <scope>NUCLEOTIDE SEQUENCE [LARGE SCALE GENOMIC DNA]</scope>
    <source>
        <strain evidence="9">DSM 1565</strain>
    </source>
</reference>
<evidence type="ECO:0000256" key="5">
    <source>
        <dbReference type="ARBA" id="ARBA00022989"/>
    </source>
</evidence>
<dbReference type="PANTHER" id="PTHR30509:SF9">
    <property type="entry name" value="MULTIDRUG RESISTANCE PROTEIN MDTO"/>
    <property type="match status" value="1"/>
</dbReference>
<evidence type="ECO:0000256" key="3">
    <source>
        <dbReference type="ARBA" id="ARBA00022475"/>
    </source>
</evidence>
<accession>A0A1I7NKM5</accession>
<gene>
    <name evidence="8" type="ORF">SAMN04488557_2509</name>
</gene>
<feature type="transmembrane region" description="Helical" evidence="7">
    <location>
        <begin position="361"/>
        <end position="382"/>
    </location>
</feature>
<feature type="transmembrane region" description="Helical" evidence="7">
    <location>
        <begin position="142"/>
        <end position="162"/>
    </location>
</feature>
<feature type="transmembrane region" description="Helical" evidence="7">
    <location>
        <begin position="388"/>
        <end position="405"/>
    </location>
</feature>
<keyword evidence="4 7" id="KW-0812">Transmembrane</keyword>
<keyword evidence="9" id="KW-1185">Reference proteome</keyword>
<feature type="transmembrane region" description="Helical" evidence="7">
    <location>
        <begin position="16"/>
        <end position="44"/>
    </location>
</feature>
<name>A0A1I7NKM5_9HYPH</name>
<evidence type="ECO:0000256" key="6">
    <source>
        <dbReference type="ARBA" id="ARBA00023136"/>
    </source>
</evidence>
<evidence type="ECO:0000256" key="7">
    <source>
        <dbReference type="SAM" id="Phobius"/>
    </source>
</evidence>
<feature type="transmembrane region" description="Helical" evidence="7">
    <location>
        <begin position="490"/>
        <end position="512"/>
    </location>
</feature>
<feature type="transmembrane region" description="Helical" evidence="7">
    <location>
        <begin position="80"/>
        <end position="100"/>
    </location>
</feature>
<protein>
    <submittedName>
        <fullName evidence="8">Uncharacterized membrane protein YccC</fullName>
    </submittedName>
</protein>
<keyword evidence="2" id="KW-0813">Transport</keyword>
<dbReference type="EMBL" id="FPCH01000002">
    <property type="protein sequence ID" value="SFV35136.1"/>
    <property type="molecule type" value="Genomic_DNA"/>
</dbReference>
<keyword evidence="3" id="KW-1003">Cell membrane</keyword>
<dbReference type="PANTHER" id="PTHR30509">
    <property type="entry name" value="P-HYDROXYBENZOIC ACID EFFLUX PUMP SUBUNIT-RELATED"/>
    <property type="match status" value="1"/>
</dbReference>
<dbReference type="InterPro" id="IPR006726">
    <property type="entry name" value="PHBA_efflux_AaeB/fusaric-R"/>
</dbReference>
<feature type="transmembrane region" description="Helical" evidence="7">
    <location>
        <begin position="56"/>
        <end position="74"/>
    </location>
</feature>
<dbReference type="STRING" id="51670.SAMN04488557_2509"/>
<dbReference type="OrthoDB" id="9807111at2"/>
<dbReference type="GO" id="GO:0022857">
    <property type="term" value="F:transmembrane transporter activity"/>
    <property type="evidence" value="ECO:0007669"/>
    <property type="project" value="InterPro"/>
</dbReference>
<evidence type="ECO:0000256" key="1">
    <source>
        <dbReference type="ARBA" id="ARBA00004651"/>
    </source>
</evidence>
<evidence type="ECO:0000256" key="4">
    <source>
        <dbReference type="ARBA" id="ARBA00022692"/>
    </source>
</evidence>
<dbReference type="GO" id="GO:0005886">
    <property type="term" value="C:plasma membrane"/>
    <property type="evidence" value="ECO:0007669"/>
    <property type="project" value="UniProtKB-SubCell"/>
</dbReference>
<feature type="transmembrane region" description="Helical" evidence="7">
    <location>
        <begin position="440"/>
        <end position="458"/>
    </location>
</feature>
<keyword evidence="5 7" id="KW-1133">Transmembrane helix</keyword>
<evidence type="ECO:0000313" key="9">
    <source>
        <dbReference type="Proteomes" id="UP000199423"/>
    </source>
</evidence>
<evidence type="ECO:0000256" key="2">
    <source>
        <dbReference type="ARBA" id="ARBA00022448"/>
    </source>
</evidence>
<feature type="transmembrane region" description="Helical" evidence="7">
    <location>
        <begin position="465"/>
        <end position="484"/>
    </location>
</feature>
<feature type="transmembrane region" description="Helical" evidence="7">
    <location>
        <begin position="107"/>
        <end position="122"/>
    </location>
</feature>
<dbReference type="RefSeq" id="WP_092867978.1">
    <property type="nucleotide sequence ID" value="NZ_FPCH01000002.1"/>
</dbReference>
<proteinExistence type="predicted"/>
<comment type="subcellular location">
    <subcellularLocation>
        <location evidence="1">Cell membrane</location>
        <topology evidence="1">Multi-pass membrane protein</topology>
    </subcellularLocation>
</comment>
<dbReference type="Proteomes" id="UP000199423">
    <property type="component" value="Unassembled WGS sequence"/>
</dbReference>
<organism evidence="8 9">
    <name type="scientific">Hyphomicrobium facile</name>
    <dbReference type="NCBI Taxonomy" id="51670"/>
    <lineage>
        <taxon>Bacteria</taxon>
        <taxon>Pseudomonadati</taxon>
        <taxon>Pseudomonadota</taxon>
        <taxon>Alphaproteobacteria</taxon>
        <taxon>Hyphomicrobiales</taxon>
        <taxon>Hyphomicrobiaceae</taxon>
        <taxon>Hyphomicrobium</taxon>
    </lineage>
</organism>
<dbReference type="AlphaFoldDB" id="A0A1I7NKM5"/>
<keyword evidence="6 7" id="KW-0472">Membrane</keyword>
<feature type="transmembrane region" description="Helical" evidence="7">
    <location>
        <begin position="412"/>
        <end position="434"/>
    </location>
</feature>
<dbReference type="Pfam" id="PF04632">
    <property type="entry name" value="FUSC"/>
    <property type="match status" value="1"/>
</dbReference>
<sequence>MGLPTTQQWLFSIKTFAAAVLALLISLWIALPNPYWAVATVYIASNPLSGATRSKAIFRVLGTVIGAAAAVVMVPNLANAPVLLVLGMAIWITVCLYISLLDRTPRSYVFMLAGYTAALIGFPTVDAPDTIFDVALSRAEEIILGIVCAAVVSSVVFPRPVVTAVAQRLKSWLMSADASTRDALEAKSGPEADAHRLRLAADTGEIENLASHLNYDAGGHPELPRLIQEIRPRMLMLLPILSSISDGLRELASLGGASRAVHALLERTEHWLTPEHSAKPQDVDVLRKDIDARIEGQPASRTWRDLIELTLLMRLRDLVAIRGDCQHVVTAMEGNTEPRPDDFAYRIADLANPVRHRDRGLALASAIVSFATIIVCCTFWILLAWPEGGVAAMMAAVAGALFAAQDNPVPSIVAFAKWAVIAAISAGVYVFGILPHVHNFETLVLALAPALLMTGLFISKPETLLIGLSLGINFMATLGLQVTFNVDAAAFINLSIATTFGVGLAAVMTSLLRPVGAEWSIRRLAKANRATLSEIANSNDSSHDGRLTGLMLDRLVLLAPRAKAAGHMLPDAIGQLRQGFNIVDLRRARADVTTYSRRRVDAVLIRLKRHYRAGQDAHRSDLLLTAINSAIDAVRDEQGVSARKALLGLVGLRRSLFPGASPPPDLPHTPELLEAAE</sequence>
<evidence type="ECO:0000313" key="8">
    <source>
        <dbReference type="EMBL" id="SFV35136.1"/>
    </source>
</evidence>